<dbReference type="PANTHER" id="PTHR30461:SF23">
    <property type="entry name" value="DNA RECOMBINASE-RELATED"/>
    <property type="match status" value="1"/>
</dbReference>
<dbReference type="Proteomes" id="UP000663918">
    <property type="component" value="Chromosome"/>
</dbReference>
<dbReference type="Pfam" id="PF00239">
    <property type="entry name" value="Resolvase"/>
    <property type="match status" value="1"/>
</dbReference>
<dbReference type="Pfam" id="PF07508">
    <property type="entry name" value="Recombinase"/>
    <property type="match status" value="1"/>
</dbReference>
<dbReference type="KEGG" id="bgoe:IFJ75_14290"/>
<dbReference type="RefSeq" id="WP_207868853.1">
    <property type="nucleotide sequence ID" value="NZ_CP062222.1"/>
</dbReference>
<keyword evidence="3" id="KW-1185">Reference proteome</keyword>
<accession>A0A975C080</accession>
<dbReference type="InterPro" id="IPR011109">
    <property type="entry name" value="DNA_bind_recombinase_dom"/>
</dbReference>
<evidence type="ECO:0000313" key="3">
    <source>
        <dbReference type="Proteomes" id="UP000663918"/>
    </source>
</evidence>
<dbReference type="PROSITE" id="PS51736">
    <property type="entry name" value="RECOMBINASES_3"/>
    <property type="match status" value="1"/>
</dbReference>
<dbReference type="InterPro" id="IPR050639">
    <property type="entry name" value="SSR_resolvase"/>
</dbReference>
<dbReference type="InterPro" id="IPR006119">
    <property type="entry name" value="Resolv_N"/>
</dbReference>
<evidence type="ECO:0000259" key="1">
    <source>
        <dbReference type="PROSITE" id="PS51736"/>
    </source>
</evidence>
<dbReference type="GO" id="GO:0003677">
    <property type="term" value="F:DNA binding"/>
    <property type="evidence" value="ECO:0007669"/>
    <property type="project" value="InterPro"/>
</dbReference>
<evidence type="ECO:0000313" key="2">
    <source>
        <dbReference type="EMBL" id="QTC90437.1"/>
    </source>
</evidence>
<sequence length="441" mass="49282">MTSQAHQPEVRAAQYLRMSTESQRYSLDNQANAIRDYAQQNGYSVVETYRYAGKSGVTIKGRTGLANLLSEIISGKCGFEALLVYDVSRWGRYQDPDEAAHYEFMCRQAGVRVVYCSESFGDDPAGSIMKQLRRVMAGEYSRDLSRRVSRAKVHLAEMGNVSGAACPIGVGRVEVNPDGSLGRLLLRGERKSRATQTVRHMRGDPAEIAIVRRIFRLTLDKNMRPSEIARALNKRGDTWIDGTPWTNQRVRHVLTCELLTGVVTFGKTTKRFHGAAIAKPEDQWIRRQAFDPIITKLDFRRAAGLRGTPGYRRHRTNQQMLDDLRLVVARHGRVSHSLIDRTLGPDKASNYYKRFGSLSNASELVGQPRITNRLGRPIGTRISDEEMLGALRALHAREGRISTGLISADRSMPSLTAYHKRFGSMRAAYAAAGVGFPKSEP</sequence>
<dbReference type="PANTHER" id="PTHR30461">
    <property type="entry name" value="DNA-INVERTASE FROM LAMBDOID PROPHAGE"/>
    <property type="match status" value="1"/>
</dbReference>
<dbReference type="InterPro" id="IPR036162">
    <property type="entry name" value="Resolvase-like_N_sf"/>
</dbReference>
<reference evidence="2" key="1">
    <citation type="submission" date="2020-09" db="EMBL/GenBank/DDBJ databases">
        <title>Brevundimonas sp. LVF2 isolated from a puddle in Goettingen, Germany.</title>
        <authorList>
            <person name="Friedrich I."/>
            <person name="Klassen A."/>
            <person name="Hannes N."/>
            <person name="Schneider D."/>
            <person name="Hertel R."/>
            <person name="Daniel R."/>
        </authorList>
    </citation>
    <scope>NUCLEOTIDE SEQUENCE</scope>
    <source>
        <strain evidence="2">LVF2</strain>
    </source>
</reference>
<organism evidence="2 3">
    <name type="scientific">Brevundimonas goettingensis</name>
    <dbReference type="NCBI Taxonomy" id="2774190"/>
    <lineage>
        <taxon>Bacteria</taxon>
        <taxon>Pseudomonadati</taxon>
        <taxon>Pseudomonadota</taxon>
        <taxon>Alphaproteobacteria</taxon>
        <taxon>Caulobacterales</taxon>
        <taxon>Caulobacteraceae</taxon>
        <taxon>Brevundimonas</taxon>
    </lineage>
</organism>
<dbReference type="GO" id="GO:0000150">
    <property type="term" value="F:DNA strand exchange activity"/>
    <property type="evidence" value="ECO:0007669"/>
    <property type="project" value="InterPro"/>
</dbReference>
<name>A0A975C080_9CAUL</name>
<dbReference type="Gene3D" id="3.40.50.1390">
    <property type="entry name" value="Resolvase, N-terminal catalytic domain"/>
    <property type="match status" value="1"/>
</dbReference>
<dbReference type="SUPFAM" id="SSF53041">
    <property type="entry name" value="Resolvase-like"/>
    <property type="match status" value="1"/>
</dbReference>
<gene>
    <name evidence="2" type="ORF">IFJ75_14290</name>
</gene>
<dbReference type="InterPro" id="IPR038109">
    <property type="entry name" value="DNA_bind_recomb_sf"/>
</dbReference>
<dbReference type="AlphaFoldDB" id="A0A975C080"/>
<dbReference type="Gene3D" id="3.90.1750.20">
    <property type="entry name" value="Putative Large Serine Recombinase, Chain B, Domain 2"/>
    <property type="match status" value="1"/>
</dbReference>
<protein>
    <submittedName>
        <fullName evidence="2">Recombinase family protein</fullName>
    </submittedName>
</protein>
<dbReference type="SMART" id="SM00857">
    <property type="entry name" value="Resolvase"/>
    <property type="match status" value="1"/>
</dbReference>
<dbReference type="EMBL" id="CP062222">
    <property type="protein sequence ID" value="QTC90437.1"/>
    <property type="molecule type" value="Genomic_DNA"/>
</dbReference>
<dbReference type="CDD" id="cd00338">
    <property type="entry name" value="Ser_Recombinase"/>
    <property type="match status" value="1"/>
</dbReference>
<feature type="domain" description="Resolvase/invertase-type recombinase catalytic" evidence="1">
    <location>
        <begin position="11"/>
        <end position="159"/>
    </location>
</feature>
<proteinExistence type="predicted"/>